<sequence>MGRKNLKANHELERSHVMFLSKETFYLVLILAGLILFSSSENNQAAKPQVDPTQVILRSIQTADGPQLEIRIGHLVCKTDQLTYQRKQGPEFTVQPVGGKVQVKSERQCISSAQVKFSLPWLTGER</sequence>
<dbReference type="Proteomes" id="UP000263642">
    <property type="component" value="Unassembled WGS sequence"/>
</dbReference>
<gene>
    <name evidence="1" type="ORF">DIT97_31010</name>
</gene>
<dbReference type="EMBL" id="DQAY01000191">
    <property type="protein sequence ID" value="HCO27219.1"/>
    <property type="molecule type" value="Genomic_DNA"/>
</dbReference>
<dbReference type="AlphaFoldDB" id="A0A3D3REF9"/>
<reference evidence="1 2" key="1">
    <citation type="journal article" date="2018" name="Nat. Biotechnol.">
        <title>A standardized bacterial taxonomy based on genome phylogeny substantially revises the tree of life.</title>
        <authorList>
            <person name="Parks D.H."/>
            <person name="Chuvochina M."/>
            <person name="Waite D.W."/>
            <person name="Rinke C."/>
            <person name="Skarshewski A."/>
            <person name="Chaumeil P.A."/>
            <person name="Hugenholtz P."/>
        </authorList>
    </citation>
    <scope>NUCLEOTIDE SEQUENCE [LARGE SCALE GENOMIC DNA]</scope>
    <source>
        <strain evidence="1">UBA9375</strain>
    </source>
</reference>
<name>A0A3D3REF9_9PLAN</name>
<proteinExistence type="predicted"/>
<evidence type="ECO:0000313" key="1">
    <source>
        <dbReference type="EMBL" id="HCO27219.1"/>
    </source>
</evidence>
<comment type="caution">
    <text evidence="1">The sequence shown here is derived from an EMBL/GenBank/DDBJ whole genome shotgun (WGS) entry which is preliminary data.</text>
</comment>
<protein>
    <submittedName>
        <fullName evidence="1">Uncharacterized protein</fullName>
    </submittedName>
</protein>
<organism evidence="1 2">
    <name type="scientific">Gimesia maris</name>
    <dbReference type="NCBI Taxonomy" id="122"/>
    <lineage>
        <taxon>Bacteria</taxon>
        <taxon>Pseudomonadati</taxon>
        <taxon>Planctomycetota</taxon>
        <taxon>Planctomycetia</taxon>
        <taxon>Planctomycetales</taxon>
        <taxon>Planctomycetaceae</taxon>
        <taxon>Gimesia</taxon>
    </lineage>
</organism>
<accession>A0A3D3REF9</accession>
<evidence type="ECO:0000313" key="2">
    <source>
        <dbReference type="Proteomes" id="UP000263642"/>
    </source>
</evidence>